<evidence type="ECO:0000256" key="2">
    <source>
        <dbReference type="PROSITE-ProRule" id="PRU00124"/>
    </source>
</evidence>
<dbReference type="InterPro" id="IPR002172">
    <property type="entry name" value="LDrepeatLR_classA_rpt"/>
</dbReference>
<comment type="caution">
    <text evidence="2">Lacks conserved residue(s) required for the propagation of feature annotation.</text>
</comment>
<dbReference type="Pfam" id="PF07677">
    <property type="entry name" value="A2M_recep"/>
    <property type="match status" value="1"/>
</dbReference>
<proteinExistence type="predicted"/>
<evidence type="ECO:0000259" key="6">
    <source>
        <dbReference type="SMART" id="SM01361"/>
    </source>
</evidence>
<dbReference type="PROSITE" id="PS50068">
    <property type="entry name" value="LDLRA_2"/>
    <property type="match status" value="1"/>
</dbReference>
<dbReference type="SMART" id="SM01361">
    <property type="entry name" value="A2M_recep"/>
    <property type="match status" value="1"/>
</dbReference>
<keyword evidence="1 2" id="KW-1015">Disulfide bond</keyword>
<dbReference type="SUPFAM" id="SSF57424">
    <property type="entry name" value="LDL receptor-like module"/>
    <property type="match status" value="1"/>
</dbReference>
<dbReference type="CDD" id="cd02891">
    <property type="entry name" value="A2M_like"/>
    <property type="match status" value="1"/>
</dbReference>
<evidence type="ECO:0000256" key="1">
    <source>
        <dbReference type="ARBA" id="ARBA00023157"/>
    </source>
</evidence>
<feature type="signal peptide" evidence="3">
    <location>
        <begin position="1"/>
        <end position="24"/>
    </location>
</feature>
<dbReference type="Gene3D" id="2.60.40.1930">
    <property type="match status" value="2"/>
</dbReference>
<dbReference type="Pfam" id="PF00207">
    <property type="entry name" value="A2M"/>
    <property type="match status" value="1"/>
</dbReference>
<sequence length="1571" mass="178412">MFGSVVSTITLFCVILYNPEGVQGQEVEITYKEPLRNQATYIIVAPRRFRPNQVFKIYATLLKREYENVHITAAIKNVDQRTEIASVTVRFERIGGRNIEIKVPEYVVPGNYSLYVEGKNIEGVGGALFHNETSILFDTKQMSVFIETDKAVYKQINRVRFRVIPVLPNLMPIQGTMDIFVRDQNGFVVRRWLAQAVNNGIVEKTFVIGRFNKRSPWSINVEAFGHTYSKDINGVFLLGDRMLVNVTMPKFIKLTDFGLGGYVKAYYYTSWIPVQGNGTIDIEVEGYPSSKFSIPINFFEDEHHFMLTINELRRATGVVDLSNKAIKVKAWVYDRKLHEMRWGEATTVVYDGGLELAFVEDKVRTFKPNMPFKLHVALKRRDGMRSTTAIEGSIELDVSYEIEGGGLRRQVERLPIADDNIVAYTLYPGSDDKMLTIKARYRGAGGNLPILRMTAYRVYSLHNYYINVQTSTLHPKVNRYMVFTIKTNAYVDTIYYHIVCSGNIIVSNQLHMTSLLKTISVAISRDMMPSARMVVYFIKKGEVVADSMSFYVEGTALHEVDVAINFGKDFGPSHVEVIGQTDPGTLVSFNALNYHLYTMGARNFITEEEILDELLTYDSHTNISASVSWYGDYGDKQTRFFQTQSYGSDANTTFVFAGLHVFTDADLTTVPSDCNATNGWLTCYDGSCYRVEKKCDQQVDCKDGADESGCIINKPEGRRWEFLRDFYMTIPYFENYEDQSWMWHTDYTKPSGKSFSLVVPPLQPAFYAISALSVSREKGLGVVQTPYRVDVTRSLYCSCEFPTMAKKGEQIGIAVFLSSFASYTMEVLVTLPSSKDYKFVSVGEGLISHYSPPLIGGDVQTLVLLSPGEKKFVHFPVLPLRKGRTRFSIFAQTFDTEEGCSGSIDVQMDGVTNTWHTPYFVDLVKFSQIIIPDLWIPVPERFVLPEQRQHLYVPGSVSTKVSIVGDVIGPAFFTSKLSVNNVVGPHLGIPVGMLEATFFEFSQNLWNLKYLKSTDQLTGSIQSDALEIMNRNFQEIMMYYQSGGGIALFWKGAGASVWLTALIVNQLKFARVSDWETQFFIPSEFMNEVALWLVSHQNKDVGCWKEIAPTYTRTMLPKLRTLNGREDYWNITLTAHLVIALSGNLGVTGAASTAVETARNKGADFLATTFQLLDDPFELAIVTYALHIAGHRSKSTFFAKLRNSKQEDAREQWPYWSNRVVEPINIEVIDVIPFMQPNEPFDMDTSSVMATSYALMCYVLDNYLEDASKIMYWIQSRRRRKAGWSGTIDTITALQALHTYGLRNPNRDIYSMELTVESTASPAWTKVIRLDRDNFNVEQEVEVPNAWGSVKVTARGNGLAMLQVTTTANVEYIEQLRAPAKTPDGIRRHFDLEVNLRWAGANNSIMYMTPCARWLRTDVGPTSMLAYFQIDIPSGFTIFRKELNKHMREYPFVRRNFFKRKSLIIYVDQIGTDWLCSTVRADRWYPVANGSIQHSAIVAEYYQPEIQNKTLYTTYNLFSQHICLVCGSFQCPYCPYYNSADQLVTSHWLTLTTILAGLHIFLYIHSLNGHS</sequence>
<dbReference type="InterPro" id="IPR036055">
    <property type="entry name" value="LDL_receptor-like_sf"/>
</dbReference>
<evidence type="ECO:0000259" key="5">
    <source>
        <dbReference type="SMART" id="SM01360"/>
    </source>
</evidence>
<dbReference type="GO" id="GO:0005615">
    <property type="term" value="C:extracellular space"/>
    <property type="evidence" value="ECO:0007669"/>
    <property type="project" value="InterPro"/>
</dbReference>
<feature type="disulfide bond" evidence="2">
    <location>
        <begin position="683"/>
        <end position="701"/>
    </location>
</feature>
<comment type="caution">
    <text evidence="7">The sequence shown here is derived from an EMBL/GenBank/DDBJ whole genome shotgun (WGS) entry which is preliminary data.</text>
</comment>
<dbReference type="GO" id="GO:0004866">
    <property type="term" value="F:endopeptidase inhibitor activity"/>
    <property type="evidence" value="ECO:0007669"/>
    <property type="project" value="InterPro"/>
</dbReference>
<dbReference type="Pfam" id="PF07678">
    <property type="entry name" value="TED_complement"/>
    <property type="match status" value="1"/>
</dbReference>
<feature type="domain" description="Alpha-2-macroglobulin bait region" evidence="4">
    <location>
        <begin position="466"/>
        <end position="596"/>
    </location>
</feature>
<evidence type="ECO:0000313" key="7">
    <source>
        <dbReference type="EMBL" id="CAH1782654.1"/>
    </source>
</evidence>
<dbReference type="CDD" id="cd00112">
    <property type="entry name" value="LDLa"/>
    <property type="match status" value="1"/>
</dbReference>
<evidence type="ECO:0000259" key="4">
    <source>
        <dbReference type="SMART" id="SM01359"/>
    </source>
</evidence>
<dbReference type="PANTHER" id="PTHR11412">
    <property type="entry name" value="MACROGLOBULIN / COMPLEMENT"/>
    <property type="match status" value="1"/>
</dbReference>
<dbReference type="Gene3D" id="2.60.120.1540">
    <property type="match status" value="1"/>
</dbReference>
<keyword evidence="3" id="KW-0732">Signal</keyword>
<evidence type="ECO:0000256" key="3">
    <source>
        <dbReference type="SAM" id="SignalP"/>
    </source>
</evidence>
<dbReference type="Gene3D" id="4.10.400.10">
    <property type="entry name" value="Low-density Lipoprotein Receptor"/>
    <property type="match status" value="1"/>
</dbReference>
<dbReference type="InterPro" id="IPR013783">
    <property type="entry name" value="Ig-like_fold"/>
</dbReference>
<dbReference type="InterPro" id="IPR036595">
    <property type="entry name" value="A-macroglobulin_rcpt-bd_sf"/>
</dbReference>
<dbReference type="SMART" id="SM01360">
    <property type="entry name" value="A2M"/>
    <property type="match status" value="1"/>
</dbReference>
<feature type="disulfide bond" evidence="2">
    <location>
        <begin position="695"/>
        <end position="710"/>
    </location>
</feature>
<dbReference type="SUPFAM" id="SSF49410">
    <property type="entry name" value="Alpha-macroglobulin receptor domain"/>
    <property type="match status" value="1"/>
</dbReference>
<dbReference type="InterPro" id="IPR001599">
    <property type="entry name" value="Macroglobln_a2"/>
</dbReference>
<evidence type="ECO:0008006" key="9">
    <source>
        <dbReference type="Google" id="ProtNLM"/>
    </source>
</evidence>
<dbReference type="Proteomes" id="UP000749559">
    <property type="component" value="Unassembled WGS sequence"/>
</dbReference>
<dbReference type="SUPFAM" id="SSF48239">
    <property type="entry name" value="Terpenoid cyclases/Protein prenyltransferases"/>
    <property type="match status" value="1"/>
</dbReference>
<protein>
    <recommendedName>
        <fullName evidence="9">CD109 antigen</fullName>
    </recommendedName>
</protein>
<dbReference type="SMART" id="SM01359">
    <property type="entry name" value="A2M_N_2"/>
    <property type="match status" value="1"/>
</dbReference>
<reference evidence="7" key="1">
    <citation type="submission" date="2022-03" db="EMBL/GenBank/DDBJ databases">
        <authorList>
            <person name="Martin C."/>
        </authorList>
    </citation>
    <scope>NUCLEOTIDE SEQUENCE</scope>
</reference>
<dbReference type="Gene3D" id="2.60.40.10">
    <property type="entry name" value="Immunoglobulins"/>
    <property type="match status" value="1"/>
</dbReference>
<dbReference type="InterPro" id="IPR008930">
    <property type="entry name" value="Terpenoid_cyclase/PrenylTrfase"/>
</dbReference>
<dbReference type="PANTHER" id="PTHR11412:SF146">
    <property type="entry name" value="CD109 ANTIGEN"/>
    <property type="match status" value="1"/>
</dbReference>
<dbReference type="InterPro" id="IPR011625">
    <property type="entry name" value="A2M_N_BRD"/>
</dbReference>
<dbReference type="Gene3D" id="2.60.40.2950">
    <property type="match status" value="1"/>
</dbReference>
<dbReference type="InterPro" id="IPR011626">
    <property type="entry name" value="Alpha-macroglobulin_TED"/>
</dbReference>
<dbReference type="Pfam" id="PF07703">
    <property type="entry name" value="A2M_BRD"/>
    <property type="match status" value="1"/>
</dbReference>
<gene>
    <name evidence="7" type="ORF">OFUS_LOCUS9076</name>
</gene>
<feature type="domain" description="Alpha-2-macroglobulin" evidence="5">
    <location>
        <begin position="740"/>
        <end position="831"/>
    </location>
</feature>
<feature type="domain" description="Alpha-macroglobulin receptor-binding" evidence="6">
    <location>
        <begin position="1423"/>
        <end position="1512"/>
    </location>
</feature>
<dbReference type="InterPro" id="IPR050473">
    <property type="entry name" value="A2M/Complement_sys"/>
</dbReference>
<accession>A0A8S4NQP4</accession>
<organism evidence="7 8">
    <name type="scientific">Owenia fusiformis</name>
    <name type="common">Polychaete worm</name>
    <dbReference type="NCBI Taxonomy" id="6347"/>
    <lineage>
        <taxon>Eukaryota</taxon>
        <taxon>Metazoa</taxon>
        <taxon>Spiralia</taxon>
        <taxon>Lophotrochozoa</taxon>
        <taxon>Annelida</taxon>
        <taxon>Polychaeta</taxon>
        <taxon>Sedentaria</taxon>
        <taxon>Canalipalpata</taxon>
        <taxon>Sabellida</taxon>
        <taxon>Oweniida</taxon>
        <taxon>Oweniidae</taxon>
        <taxon>Owenia</taxon>
    </lineage>
</organism>
<dbReference type="EMBL" id="CAIIXF020000005">
    <property type="protein sequence ID" value="CAH1782654.1"/>
    <property type="molecule type" value="Genomic_DNA"/>
</dbReference>
<dbReference type="InterPro" id="IPR009048">
    <property type="entry name" value="A-macroglobulin_rcpt-bd"/>
</dbReference>
<name>A0A8S4NQP4_OWEFU</name>
<dbReference type="Gene3D" id="2.60.40.690">
    <property type="entry name" value="Alpha-macroglobulin, receptor-binding domain"/>
    <property type="match status" value="1"/>
</dbReference>
<evidence type="ECO:0000313" key="8">
    <source>
        <dbReference type="Proteomes" id="UP000749559"/>
    </source>
</evidence>
<feature type="chain" id="PRO_5035736192" description="CD109 antigen" evidence="3">
    <location>
        <begin position="25"/>
        <end position="1571"/>
    </location>
</feature>
<dbReference type="SMART" id="SM00192">
    <property type="entry name" value="LDLa"/>
    <property type="match status" value="1"/>
</dbReference>
<dbReference type="OrthoDB" id="6359008at2759"/>
<keyword evidence="8" id="KW-1185">Reference proteome</keyword>
<dbReference type="Gene3D" id="1.50.10.20">
    <property type="match status" value="1"/>
</dbReference>